<dbReference type="GO" id="GO:0050584">
    <property type="term" value="F:linoleate 11-lipoxygenase activity"/>
    <property type="evidence" value="ECO:0007669"/>
    <property type="project" value="UniProtKB-ARBA"/>
</dbReference>
<keyword evidence="4" id="KW-0560">Oxidoreductase</keyword>
<dbReference type="GO" id="GO:0046872">
    <property type="term" value="F:metal ion binding"/>
    <property type="evidence" value="ECO:0007669"/>
    <property type="project" value="UniProtKB-KW"/>
</dbReference>
<keyword evidence="3" id="KW-0223">Dioxygenase</keyword>
<evidence type="ECO:0000256" key="2">
    <source>
        <dbReference type="ARBA" id="ARBA00022723"/>
    </source>
</evidence>
<comment type="caution">
    <text evidence="6">The sequence shown here is derived from an EMBL/GenBank/DDBJ whole genome shotgun (WGS) entry which is preliminary data.</text>
</comment>
<dbReference type="Pfam" id="PF00305">
    <property type="entry name" value="Lipoxygenase"/>
    <property type="match status" value="1"/>
</dbReference>
<dbReference type="SUPFAM" id="SSF48484">
    <property type="entry name" value="Lipoxigenase"/>
    <property type="match status" value="1"/>
</dbReference>
<dbReference type="GO" id="GO:0043651">
    <property type="term" value="P:linoleic acid metabolic process"/>
    <property type="evidence" value="ECO:0007669"/>
    <property type="project" value="UniProtKB-ARBA"/>
</dbReference>
<protein>
    <recommendedName>
        <fullName evidence="1">Manganese lipoxygenase</fullName>
    </recommendedName>
</protein>
<evidence type="ECO:0000256" key="4">
    <source>
        <dbReference type="ARBA" id="ARBA00023002"/>
    </source>
</evidence>
<dbReference type="GO" id="GO:0034440">
    <property type="term" value="P:lipid oxidation"/>
    <property type="evidence" value="ECO:0007669"/>
    <property type="project" value="InterPro"/>
</dbReference>
<organism evidence="6 7">
    <name type="scientific">Extremus antarcticus</name>
    <dbReference type="NCBI Taxonomy" id="702011"/>
    <lineage>
        <taxon>Eukaryota</taxon>
        <taxon>Fungi</taxon>
        <taxon>Dikarya</taxon>
        <taxon>Ascomycota</taxon>
        <taxon>Pezizomycotina</taxon>
        <taxon>Dothideomycetes</taxon>
        <taxon>Dothideomycetidae</taxon>
        <taxon>Mycosphaerellales</taxon>
        <taxon>Extremaceae</taxon>
        <taxon>Extremus</taxon>
    </lineage>
</organism>
<evidence type="ECO:0000259" key="5">
    <source>
        <dbReference type="PROSITE" id="PS51393"/>
    </source>
</evidence>
<proteinExistence type="predicted"/>
<keyword evidence="7" id="KW-1185">Reference proteome</keyword>
<evidence type="ECO:0000313" key="6">
    <source>
        <dbReference type="EMBL" id="KAK3048952.1"/>
    </source>
</evidence>
<accession>A0AAJ0D8P5</accession>
<dbReference type="Gene3D" id="3.10.450.60">
    <property type="match status" value="1"/>
</dbReference>
<evidence type="ECO:0000313" key="7">
    <source>
        <dbReference type="Proteomes" id="UP001271007"/>
    </source>
</evidence>
<dbReference type="PANTHER" id="PTHR11771">
    <property type="entry name" value="LIPOXYGENASE"/>
    <property type="match status" value="1"/>
</dbReference>
<dbReference type="AlphaFoldDB" id="A0AAJ0D8P5"/>
<reference evidence="6" key="1">
    <citation type="submission" date="2023-04" db="EMBL/GenBank/DDBJ databases">
        <title>Black Yeasts Isolated from many extreme environments.</title>
        <authorList>
            <person name="Coleine C."/>
            <person name="Stajich J.E."/>
            <person name="Selbmann L."/>
        </authorList>
    </citation>
    <scope>NUCLEOTIDE SEQUENCE</scope>
    <source>
        <strain evidence="6">CCFEE 5312</strain>
    </source>
</reference>
<evidence type="ECO:0000256" key="3">
    <source>
        <dbReference type="ARBA" id="ARBA00022964"/>
    </source>
</evidence>
<dbReference type="Gene3D" id="1.20.245.10">
    <property type="entry name" value="Lipoxygenase-1, Domain 5"/>
    <property type="match status" value="1"/>
</dbReference>
<dbReference type="Proteomes" id="UP001271007">
    <property type="component" value="Unassembled WGS sequence"/>
</dbReference>
<dbReference type="PROSITE" id="PS51393">
    <property type="entry name" value="LIPOXYGENASE_3"/>
    <property type="match status" value="1"/>
</dbReference>
<evidence type="ECO:0000256" key="1">
    <source>
        <dbReference type="ARBA" id="ARBA00021175"/>
    </source>
</evidence>
<dbReference type="InterPro" id="IPR000907">
    <property type="entry name" value="LipOase"/>
</dbReference>
<dbReference type="InterPro" id="IPR013819">
    <property type="entry name" value="LipOase_C"/>
</dbReference>
<gene>
    <name evidence="6" type="ORF">LTR09_009847</name>
</gene>
<dbReference type="InterPro" id="IPR036226">
    <property type="entry name" value="LipOase_C_sf"/>
</dbReference>
<feature type="domain" description="Lipoxygenase" evidence="5">
    <location>
        <begin position="188"/>
        <end position="477"/>
    </location>
</feature>
<dbReference type="EMBL" id="JAWDJX010000044">
    <property type="protein sequence ID" value="KAK3048952.1"/>
    <property type="molecule type" value="Genomic_DNA"/>
</dbReference>
<sequence>MDVRPELTGAVLDIAQATVNFPQYDGLDSLKDYTKLYPNNWENILPDGPDAGAETNFTQDLFFSMERLSSSPYQVRRLNPSSDSVAFQVDDATAKTITGSTLQSLFSSGRLFYADYRDQKGFSPTNHYGAACDAYFYIDSSSGDFLPLAIRTNVGANLVYTRQDTANNWLLAKIMLNVNDFWFAQWNHLAQTHEVVQIAYMAAIALFALGTVVDQIFPFTGSSAQDYTTDYYKNKGSGRFQPNYFETELEARGLINSNVGPALKNFPFYEDASTIHDAIEGFMTTFVKSYYPTNRAISSDEELQAWVTEAQGPAEAIDFPSTTSTTDLIDVLTHFAHLASTSHHTVNTNELLDISSTLPFHPPALYKPVPTRKGVKNVASFLPPFVSVLDQFVVGALFARPKFAGSQRALLHMFDDPTMLDRMNPKTKAAAAKFQQQMQAFSSQVSAKTFDADGLSQGMPFVWRALDPNVAPYSITT</sequence>
<keyword evidence="2" id="KW-0479">Metal-binding</keyword>
<name>A0AAJ0D8P5_9PEZI</name>